<dbReference type="GO" id="GO:0003700">
    <property type="term" value="F:DNA-binding transcription factor activity"/>
    <property type="evidence" value="ECO:0007669"/>
    <property type="project" value="InterPro"/>
</dbReference>
<proteinExistence type="predicted"/>
<dbReference type="PROSITE" id="PS00658">
    <property type="entry name" value="FORK_HEAD_2"/>
    <property type="match status" value="1"/>
</dbReference>
<dbReference type="InterPro" id="IPR036388">
    <property type="entry name" value="WH-like_DNA-bd_sf"/>
</dbReference>
<dbReference type="InterPro" id="IPR001766">
    <property type="entry name" value="Fork_head_dom"/>
</dbReference>
<feature type="region of interest" description="Disordered" evidence="7">
    <location>
        <begin position="1"/>
        <end position="104"/>
    </location>
</feature>
<dbReference type="InterPro" id="IPR030456">
    <property type="entry name" value="TF_fork_head_CS_2"/>
</dbReference>
<dbReference type="Proteomes" id="UP000440578">
    <property type="component" value="Unassembled WGS sequence"/>
</dbReference>
<evidence type="ECO:0000256" key="7">
    <source>
        <dbReference type="SAM" id="MobiDB-lite"/>
    </source>
</evidence>
<feature type="region of interest" description="Disordered" evidence="7">
    <location>
        <begin position="476"/>
        <end position="565"/>
    </location>
</feature>
<dbReference type="PROSITE" id="PS50039">
    <property type="entry name" value="FORK_HEAD_3"/>
    <property type="match status" value="1"/>
</dbReference>
<evidence type="ECO:0000256" key="5">
    <source>
        <dbReference type="ARBA" id="ARBA00023242"/>
    </source>
</evidence>
<dbReference type="InterPro" id="IPR047119">
    <property type="entry name" value="FOXN2/3-like"/>
</dbReference>
<evidence type="ECO:0000313" key="10">
    <source>
        <dbReference type="Proteomes" id="UP000440578"/>
    </source>
</evidence>
<feature type="compositionally biased region" description="Acidic residues" evidence="7">
    <location>
        <begin position="486"/>
        <end position="495"/>
    </location>
</feature>
<evidence type="ECO:0000259" key="8">
    <source>
        <dbReference type="PROSITE" id="PS50039"/>
    </source>
</evidence>
<feature type="compositionally biased region" description="Acidic residues" evidence="7">
    <location>
        <begin position="203"/>
        <end position="212"/>
    </location>
</feature>
<evidence type="ECO:0000313" key="9">
    <source>
        <dbReference type="EMBL" id="KAF0290990.1"/>
    </source>
</evidence>
<feature type="region of interest" description="Disordered" evidence="7">
    <location>
        <begin position="119"/>
        <end position="161"/>
    </location>
</feature>
<comment type="subcellular location">
    <subcellularLocation>
        <location evidence="1 6">Nucleus</location>
    </subcellularLocation>
</comment>
<accession>A0A6A4VI77</accession>
<dbReference type="SUPFAM" id="SSF46785">
    <property type="entry name" value="Winged helix' DNA-binding domain"/>
    <property type="match status" value="1"/>
</dbReference>
<dbReference type="GO" id="GO:0000987">
    <property type="term" value="F:cis-regulatory region sequence-specific DNA binding"/>
    <property type="evidence" value="ECO:0007669"/>
    <property type="project" value="TreeGrafter"/>
</dbReference>
<protein>
    <submittedName>
        <fullName evidence="9">Forkhead box protein N3</fullName>
    </submittedName>
</protein>
<keyword evidence="5 6" id="KW-0539">Nucleus</keyword>
<feature type="compositionally biased region" description="Acidic residues" evidence="7">
    <location>
        <begin position="150"/>
        <end position="161"/>
    </location>
</feature>
<dbReference type="PANTHER" id="PTHR13962">
    <property type="entry name" value="FORKHEAD BOX PROTEIN N3-LIKE PROTEIN-RELATED"/>
    <property type="match status" value="1"/>
</dbReference>
<reference evidence="9 10" key="1">
    <citation type="submission" date="2019-07" db="EMBL/GenBank/DDBJ databases">
        <title>Draft genome assembly of a fouling barnacle, Amphibalanus amphitrite (Darwin, 1854): The first reference genome for Thecostraca.</title>
        <authorList>
            <person name="Kim W."/>
        </authorList>
    </citation>
    <scope>NUCLEOTIDE SEQUENCE [LARGE SCALE GENOMIC DNA]</scope>
    <source>
        <strain evidence="9">SNU_AA5</strain>
        <tissue evidence="9">Soma without cirri and trophi</tissue>
    </source>
</reference>
<dbReference type="Gene3D" id="1.10.10.10">
    <property type="entry name" value="Winged helix-like DNA-binding domain superfamily/Winged helix DNA-binding domain"/>
    <property type="match status" value="1"/>
</dbReference>
<feature type="compositionally biased region" description="Basic residues" evidence="7">
    <location>
        <begin position="553"/>
        <end position="565"/>
    </location>
</feature>
<gene>
    <name evidence="9" type="primary">Foxn3</name>
    <name evidence="9" type="ORF">FJT64_010823</name>
</gene>
<name>A0A6A4VI77_AMPAM</name>
<keyword evidence="10" id="KW-1185">Reference proteome</keyword>
<dbReference type="CDD" id="cd20031">
    <property type="entry name" value="FH_FOXN2-like"/>
    <property type="match status" value="1"/>
</dbReference>
<feature type="compositionally biased region" description="Basic and acidic residues" evidence="7">
    <location>
        <begin position="123"/>
        <end position="133"/>
    </location>
</feature>
<evidence type="ECO:0000256" key="1">
    <source>
        <dbReference type="ARBA" id="ARBA00004123"/>
    </source>
</evidence>
<keyword evidence="3 6" id="KW-0238">DNA-binding</keyword>
<feature type="DNA-binding region" description="Fork-head" evidence="6">
    <location>
        <begin position="251"/>
        <end position="356"/>
    </location>
</feature>
<dbReference type="InterPro" id="IPR036390">
    <property type="entry name" value="WH_DNA-bd_sf"/>
</dbReference>
<dbReference type="InterPro" id="IPR018122">
    <property type="entry name" value="TF_fork_head_CS_1"/>
</dbReference>
<keyword evidence="4" id="KW-0804">Transcription</keyword>
<evidence type="ECO:0000256" key="3">
    <source>
        <dbReference type="ARBA" id="ARBA00023125"/>
    </source>
</evidence>
<dbReference type="PANTHER" id="PTHR13962:SF22">
    <property type="entry name" value="FORKHEAD BOX PROTEIN N3-LIKE PROTEIN"/>
    <property type="match status" value="1"/>
</dbReference>
<evidence type="ECO:0000256" key="4">
    <source>
        <dbReference type="ARBA" id="ARBA00023163"/>
    </source>
</evidence>
<sequence>MATRPRPRRPGPALLESRPSESPGSVSGVMGGTGRPPAAAGEARNVQPPSPPAEQAEGDGDISAGEVDIKIEPEEWQAALEQSPPCSPEQDGMHLGLGERLEDPMVMVPRGDLLRARLLGGRRRAEARTRSADDDGFSSDGDASMLDGDQFIDDPGPDEELTSLSWLQDKNLIKGIPLKAPLAPGTLNCEGQIKQEPSVEQGSADEAEEDPDSSLRKDRRVPYAPSCFFRVRHYLKHSTNGYDPKIHAAYKPPYSFSCMIFMAIEDSRYKALPVREIYTWIEQHFPFYQSAAVGWKNSVRHNLSLSKCFKRADAPPPPWGSSRPKGSYWMVEPESRASMIYGLQRMANGDGRWRRSPKIGKIKQVNNAMAVSGGGEGGDHGPNPQLFPFLAARLLAAPGRSPANGAYSQPLPPNCKLLTPANFDQGYQRVREGKYLPEPPANAVDNAHRAAVFPPVMIISRSAAEDHTYACCHAADREGHSGSSEDSGDDSESDQSDQPLQKLRGRLGDSLPSSGRSGELTPEEVEGADLLLNLAGISRSQSPQPVPAEPPRRRPGRPRGRGRPR</sequence>
<dbReference type="Pfam" id="PF00250">
    <property type="entry name" value="Forkhead"/>
    <property type="match status" value="1"/>
</dbReference>
<keyword evidence="2" id="KW-0805">Transcription regulation</keyword>
<organism evidence="9 10">
    <name type="scientific">Amphibalanus amphitrite</name>
    <name type="common">Striped barnacle</name>
    <name type="synonym">Balanus amphitrite</name>
    <dbReference type="NCBI Taxonomy" id="1232801"/>
    <lineage>
        <taxon>Eukaryota</taxon>
        <taxon>Metazoa</taxon>
        <taxon>Ecdysozoa</taxon>
        <taxon>Arthropoda</taxon>
        <taxon>Crustacea</taxon>
        <taxon>Multicrustacea</taxon>
        <taxon>Cirripedia</taxon>
        <taxon>Thoracica</taxon>
        <taxon>Thoracicalcarea</taxon>
        <taxon>Balanomorpha</taxon>
        <taxon>Balanoidea</taxon>
        <taxon>Balanidae</taxon>
        <taxon>Amphibalaninae</taxon>
        <taxon>Amphibalanus</taxon>
    </lineage>
</organism>
<evidence type="ECO:0000256" key="6">
    <source>
        <dbReference type="PROSITE-ProRule" id="PRU00089"/>
    </source>
</evidence>
<dbReference type="PRINTS" id="PR00053">
    <property type="entry name" value="FORKHEAD"/>
</dbReference>
<dbReference type="SMART" id="SM00339">
    <property type="entry name" value="FH"/>
    <property type="match status" value="1"/>
</dbReference>
<comment type="caution">
    <text evidence="9">The sequence shown here is derived from an EMBL/GenBank/DDBJ whole genome shotgun (WGS) entry which is preliminary data.</text>
</comment>
<dbReference type="EMBL" id="VIIS01001915">
    <property type="protein sequence ID" value="KAF0290990.1"/>
    <property type="molecule type" value="Genomic_DNA"/>
</dbReference>
<dbReference type="OrthoDB" id="6355246at2759"/>
<dbReference type="GO" id="GO:0005634">
    <property type="term" value="C:nucleus"/>
    <property type="evidence" value="ECO:0007669"/>
    <property type="project" value="UniProtKB-SubCell"/>
</dbReference>
<evidence type="ECO:0000256" key="2">
    <source>
        <dbReference type="ARBA" id="ARBA00023015"/>
    </source>
</evidence>
<feature type="domain" description="Fork-head" evidence="8">
    <location>
        <begin position="251"/>
        <end position="356"/>
    </location>
</feature>
<dbReference type="AlphaFoldDB" id="A0A6A4VI77"/>
<feature type="region of interest" description="Disordered" evidence="7">
    <location>
        <begin position="196"/>
        <end position="218"/>
    </location>
</feature>
<dbReference type="PROSITE" id="PS00657">
    <property type="entry name" value="FORK_HEAD_1"/>
    <property type="match status" value="1"/>
</dbReference>